<comment type="caution">
    <text evidence="2">The sequence shown here is derived from an EMBL/GenBank/DDBJ whole genome shotgun (WGS) entry which is preliminary data.</text>
</comment>
<protein>
    <submittedName>
        <fullName evidence="2">Uncharacterized protein</fullName>
    </submittedName>
</protein>
<organism evidence="2 3">
    <name type="scientific">Pseudonocardia tropica</name>
    <dbReference type="NCBI Taxonomy" id="681289"/>
    <lineage>
        <taxon>Bacteria</taxon>
        <taxon>Bacillati</taxon>
        <taxon>Actinomycetota</taxon>
        <taxon>Actinomycetes</taxon>
        <taxon>Pseudonocardiales</taxon>
        <taxon>Pseudonocardiaceae</taxon>
        <taxon>Pseudonocardia</taxon>
    </lineage>
</organism>
<feature type="region of interest" description="Disordered" evidence="1">
    <location>
        <begin position="1"/>
        <end position="123"/>
    </location>
</feature>
<feature type="compositionally biased region" description="Basic and acidic residues" evidence="1">
    <location>
        <begin position="94"/>
        <end position="115"/>
    </location>
</feature>
<proteinExistence type="predicted"/>
<keyword evidence="3" id="KW-1185">Reference proteome</keyword>
<feature type="compositionally biased region" description="Low complexity" evidence="1">
    <location>
        <begin position="41"/>
        <end position="53"/>
    </location>
</feature>
<dbReference type="EMBL" id="JBEDNP010000002">
    <property type="protein sequence ID" value="MEQ3537839.1"/>
    <property type="molecule type" value="Genomic_DNA"/>
</dbReference>
<evidence type="ECO:0000256" key="1">
    <source>
        <dbReference type="SAM" id="MobiDB-lite"/>
    </source>
</evidence>
<sequence length="123" mass="12799">MQRGELAAGVEDGVHPRGAERAQQLVLQVGVAHPDRHRRPGGPAAVRRGPGVAQHGDPVRGGRGEGRQGGSQVGVAVQDDDRHVAGRGAATSREGLEHRGVAGPLDEHHRGRGHDPAVTVRPS</sequence>
<evidence type="ECO:0000313" key="2">
    <source>
        <dbReference type="EMBL" id="MEQ3537839.1"/>
    </source>
</evidence>
<reference evidence="2 3" key="1">
    <citation type="submission" date="2024-03" db="EMBL/GenBank/DDBJ databases">
        <title>Draft genome sequence of Pseudonocardia tropica JCM 19149.</title>
        <authorList>
            <person name="Butdee W."/>
            <person name="Duangmal K."/>
        </authorList>
    </citation>
    <scope>NUCLEOTIDE SEQUENCE [LARGE SCALE GENOMIC DNA]</scope>
    <source>
        <strain evidence="2 3">JCM 19149</strain>
    </source>
</reference>
<evidence type="ECO:0000313" key="3">
    <source>
        <dbReference type="Proteomes" id="UP001464923"/>
    </source>
</evidence>
<accession>A0ABV1JQM6</accession>
<dbReference type="RefSeq" id="WP_345646911.1">
    <property type="nucleotide sequence ID" value="NZ_BAABLY010000049.1"/>
</dbReference>
<name>A0ABV1JQM6_9PSEU</name>
<feature type="compositionally biased region" description="Basic and acidic residues" evidence="1">
    <location>
        <begin position="57"/>
        <end position="66"/>
    </location>
</feature>
<gene>
    <name evidence="2" type="ORF">WHI96_03335</name>
</gene>
<dbReference type="Proteomes" id="UP001464923">
    <property type="component" value="Unassembled WGS sequence"/>
</dbReference>